<dbReference type="PANTHER" id="PTHR46261">
    <property type="entry name" value="HIGH MOBILITY GROUP B PROTEIN 4-RELATED"/>
    <property type="match status" value="1"/>
</dbReference>
<evidence type="ECO:0000256" key="3">
    <source>
        <dbReference type="ARBA" id="ARBA00023125"/>
    </source>
</evidence>
<comment type="subcellular location">
    <subcellularLocation>
        <location evidence="1">Nucleus</location>
    </subcellularLocation>
</comment>
<dbReference type="GO" id="GO:0006325">
    <property type="term" value="P:chromatin organization"/>
    <property type="evidence" value="ECO:0007669"/>
    <property type="project" value="UniProtKB-ARBA"/>
</dbReference>
<evidence type="ECO:0000313" key="7">
    <source>
        <dbReference type="EMBL" id="CAI8586716.1"/>
    </source>
</evidence>
<protein>
    <recommendedName>
        <fullName evidence="6">HMG box domain-containing protein</fullName>
    </recommendedName>
</protein>
<dbReference type="SUPFAM" id="SSF47095">
    <property type="entry name" value="HMG-box"/>
    <property type="match status" value="1"/>
</dbReference>
<dbReference type="Pfam" id="PF00505">
    <property type="entry name" value="HMG_box"/>
    <property type="match status" value="1"/>
</dbReference>
<dbReference type="EMBL" id="OX451736">
    <property type="protein sequence ID" value="CAI8586716.1"/>
    <property type="molecule type" value="Genomic_DNA"/>
</dbReference>
<dbReference type="GO" id="GO:0030527">
    <property type="term" value="F:structural constituent of chromatin"/>
    <property type="evidence" value="ECO:0007669"/>
    <property type="project" value="UniProtKB-ARBA"/>
</dbReference>
<evidence type="ECO:0000256" key="4">
    <source>
        <dbReference type="ARBA" id="ARBA00023242"/>
    </source>
</evidence>
<dbReference type="CDD" id="cd22005">
    <property type="entry name" value="HMG-box_AtHMGB1-like"/>
    <property type="match status" value="1"/>
</dbReference>
<gene>
    <name evidence="7" type="ORF">VFH_I266720</name>
</gene>
<evidence type="ECO:0000256" key="2">
    <source>
        <dbReference type="ARBA" id="ARBA00008774"/>
    </source>
</evidence>
<proteinExistence type="inferred from homology"/>
<dbReference type="GO" id="GO:0000785">
    <property type="term" value="C:chromatin"/>
    <property type="evidence" value="ECO:0007669"/>
    <property type="project" value="UniProtKB-ARBA"/>
</dbReference>
<dbReference type="Gene3D" id="1.10.30.10">
    <property type="entry name" value="High mobility group box domain"/>
    <property type="match status" value="1"/>
</dbReference>
<feature type="DNA-binding region" description="HMG box" evidence="5">
    <location>
        <begin position="89"/>
        <end position="159"/>
    </location>
</feature>
<dbReference type="GO" id="GO:0005634">
    <property type="term" value="C:nucleus"/>
    <property type="evidence" value="ECO:0007669"/>
    <property type="project" value="UniProtKB-SubCell"/>
</dbReference>
<name>A0AAV0YL49_VICFA</name>
<sequence length="176" mass="19998">MFLISCSFLFVRLKRKGAGVGTKQSKRALKDPNKPNKPLSSLHLSLFVFCFSDLMFPISCSFLFVRLKCKGTGVGTKKSKRVTKDPNKPKKPLSAFFIFMSELRDTFKKENPNNKHVAVAGKAGEKEWKALSHAIEEKAPYVATAEKKKEYEKAIRAYNMLKEKLHLRKRDLTSPS</sequence>
<dbReference type="InterPro" id="IPR036910">
    <property type="entry name" value="HMG_box_dom_sf"/>
</dbReference>
<organism evidence="7 8">
    <name type="scientific">Vicia faba</name>
    <name type="common">Broad bean</name>
    <name type="synonym">Faba vulgaris</name>
    <dbReference type="NCBI Taxonomy" id="3906"/>
    <lineage>
        <taxon>Eukaryota</taxon>
        <taxon>Viridiplantae</taxon>
        <taxon>Streptophyta</taxon>
        <taxon>Embryophyta</taxon>
        <taxon>Tracheophyta</taxon>
        <taxon>Spermatophyta</taxon>
        <taxon>Magnoliopsida</taxon>
        <taxon>eudicotyledons</taxon>
        <taxon>Gunneridae</taxon>
        <taxon>Pentapetalae</taxon>
        <taxon>rosids</taxon>
        <taxon>fabids</taxon>
        <taxon>Fabales</taxon>
        <taxon>Fabaceae</taxon>
        <taxon>Papilionoideae</taxon>
        <taxon>50 kb inversion clade</taxon>
        <taxon>NPAAA clade</taxon>
        <taxon>Hologalegina</taxon>
        <taxon>IRL clade</taxon>
        <taxon>Fabeae</taxon>
        <taxon>Vicia</taxon>
    </lineage>
</organism>
<reference evidence="7 8" key="1">
    <citation type="submission" date="2023-01" db="EMBL/GenBank/DDBJ databases">
        <authorList>
            <person name="Kreplak J."/>
        </authorList>
    </citation>
    <scope>NUCLEOTIDE SEQUENCE [LARGE SCALE GENOMIC DNA]</scope>
</reference>
<evidence type="ECO:0000256" key="5">
    <source>
        <dbReference type="PROSITE-ProRule" id="PRU00267"/>
    </source>
</evidence>
<dbReference type="InterPro" id="IPR031061">
    <property type="entry name" value="HMGB_plant"/>
</dbReference>
<keyword evidence="4 5" id="KW-0539">Nucleus</keyword>
<dbReference type="SMART" id="SM00398">
    <property type="entry name" value="HMG"/>
    <property type="match status" value="1"/>
</dbReference>
<keyword evidence="8" id="KW-1185">Reference proteome</keyword>
<evidence type="ECO:0000259" key="6">
    <source>
        <dbReference type="PROSITE" id="PS50118"/>
    </source>
</evidence>
<dbReference type="GO" id="GO:0003682">
    <property type="term" value="F:chromatin binding"/>
    <property type="evidence" value="ECO:0007669"/>
    <property type="project" value="UniProtKB-ARBA"/>
</dbReference>
<evidence type="ECO:0000313" key="8">
    <source>
        <dbReference type="Proteomes" id="UP001157006"/>
    </source>
</evidence>
<dbReference type="PANTHER" id="PTHR46261:SF18">
    <property type="entry name" value="DNA-BINDING PROTEIN MNB1B"/>
    <property type="match status" value="1"/>
</dbReference>
<keyword evidence="3 5" id="KW-0238">DNA-binding</keyword>
<dbReference type="InterPro" id="IPR009071">
    <property type="entry name" value="HMG_box_dom"/>
</dbReference>
<dbReference type="AlphaFoldDB" id="A0AAV0YL49"/>
<dbReference type="Proteomes" id="UP001157006">
    <property type="component" value="Chromosome 1L"/>
</dbReference>
<accession>A0AAV0YL49</accession>
<dbReference type="PROSITE" id="PS50118">
    <property type="entry name" value="HMG_BOX_2"/>
    <property type="match status" value="1"/>
</dbReference>
<evidence type="ECO:0000256" key="1">
    <source>
        <dbReference type="ARBA" id="ARBA00004123"/>
    </source>
</evidence>
<comment type="similarity">
    <text evidence="2">Belongs to the HMGB family.</text>
</comment>
<dbReference type="GO" id="GO:0003677">
    <property type="term" value="F:DNA binding"/>
    <property type="evidence" value="ECO:0007669"/>
    <property type="project" value="UniProtKB-UniRule"/>
</dbReference>
<feature type="domain" description="HMG box" evidence="6">
    <location>
        <begin position="89"/>
        <end position="159"/>
    </location>
</feature>